<dbReference type="InterPro" id="IPR028098">
    <property type="entry name" value="Glyco_trans_4-like_N"/>
</dbReference>
<name>A0A844YDU5_9SPHN</name>
<dbReference type="PANTHER" id="PTHR45947:SF3">
    <property type="entry name" value="SULFOQUINOVOSYL TRANSFERASE SQD2"/>
    <property type="match status" value="1"/>
</dbReference>
<evidence type="ECO:0000313" key="2">
    <source>
        <dbReference type="EMBL" id="MXO63256.1"/>
    </source>
</evidence>
<dbReference type="SUPFAM" id="SSF53756">
    <property type="entry name" value="UDP-Glycosyltransferase/glycogen phosphorylase"/>
    <property type="match status" value="1"/>
</dbReference>
<dbReference type="Pfam" id="PF13692">
    <property type="entry name" value="Glyco_trans_1_4"/>
    <property type="match status" value="1"/>
</dbReference>
<dbReference type="CDD" id="cd03814">
    <property type="entry name" value="GT4-like"/>
    <property type="match status" value="1"/>
</dbReference>
<evidence type="ECO:0000259" key="1">
    <source>
        <dbReference type="Pfam" id="PF13439"/>
    </source>
</evidence>
<gene>
    <name evidence="2" type="ORF">GRI48_09555</name>
</gene>
<keyword evidence="2" id="KW-0808">Transferase</keyword>
<dbReference type="InterPro" id="IPR050194">
    <property type="entry name" value="Glycosyltransferase_grp1"/>
</dbReference>
<proteinExistence type="predicted"/>
<dbReference type="Pfam" id="PF13439">
    <property type="entry name" value="Glyco_transf_4"/>
    <property type="match status" value="1"/>
</dbReference>
<organism evidence="2 3">
    <name type="scientific">Qipengyuania oceanensis</name>
    <dbReference type="NCBI Taxonomy" id="1463597"/>
    <lineage>
        <taxon>Bacteria</taxon>
        <taxon>Pseudomonadati</taxon>
        <taxon>Pseudomonadota</taxon>
        <taxon>Alphaproteobacteria</taxon>
        <taxon>Sphingomonadales</taxon>
        <taxon>Erythrobacteraceae</taxon>
        <taxon>Qipengyuania</taxon>
    </lineage>
</organism>
<accession>A0A844YDU5</accession>
<dbReference type="EMBL" id="WTYN01000001">
    <property type="protein sequence ID" value="MXO63256.1"/>
    <property type="molecule type" value="Genomic_DNA"/>
</dbReference>
<reference evidence="2 3" key="1">
    <citation type="submission" date="2019-12" db="EMBL/GenBank/DDBJ databases">
        <title>Genomic-based taxomic classification of the family Erythrobacteraceae.</title>
        <authorList>
            <person name="Xu L."/>
        </authorList>
    </citation>
    <scope>NUCLEOTIDE SEQUENCE [LARGE SCALE GENOMIC DNA]</scope>
    <source>
        <strain evidence="2 3">MCCC 1A09965</strain>
    </source>
</reference>
<evidence type="ECO:0000313" key="3">
    <source>
        <dbReference type="Proteomes" id="UP000445582"/>
    </source>
</evidence>
<dbReference type="RefSeq" id="WP_160674596.1">
    <property type="nucleotide sequence ID" value="NZ_WTYN01000001.1"/>
</dbReference>
<dbReference type="Proteomes" id="UP000445582">
    <property type="component" value="Unassembled WGS sequence"/>
</dbReference>
<protein>
    <submittedName>
        <fullName evidence="2">Glycosyltransferase</fullName>
    </submittedName>
</protein>
<feature type="domain" description="Glycosyltransferase subfamily 4-like N-terminal" evidence="1">
    <location>
        <begin position="16"/>
        <end position="181"/>
    </location>
</feature>
<dbReference type="Gene3D" id="3.40.50.2000">
    <property type="entry name" value="Glycogen Phosphorylase B"/>
    <property type="match status" value="2"/>
</dbReference>
<dbReference type="OrthoDB" id="5490290at2"/>
<dbReference type="GO" id="GO:0016757">
    <property type="term" value="F:glycosyltransferase activity"/>
    <property type="evidence" value="ECO:0007669"/>
    <property type="project" value="UniProtKB-ARBA"/>
</dbReference>
<dbReference type="PANTHER" id="PTHR45947">
    <property type="entry name" value="SULFOQUINOVOSYL TRANSFERASE SQD2"/>
    <property type="match status" value="1"/>
</dbReference>
<comment type="caution">
    <text evidence="2">The sequence shown here is derived from an EMBL/GenBank/DDBJ whole genome shotgun (WGS) entry which is preliminary data.</text>
</comment>
<dbReference type="AlphaFoldDB" id="A0A844YDU5"/>
<sequence>MRVALFSGNYNYLREGANRALNRLVDYLERDCGAQVHAYSPVTDTPAFEPAGTLVPVRSVALPKRSEFRLALGLDRRARADLAAFDPQIVHVSTPDILGVRAQTWAIERSIPVVASMHTLFETYLDYYGLGWLRPAAEAHLRRFYRRADHVLAPTEELAQGLAAMRGDGAASVWSRGIDREGFDPRHRDMAWRQSLGIADDEVVVLFFGRLVLEKGIDVFLQAMREAGSRANVRALVVGEGPARELFDRLEGAVLLGHCEGDALGRAVASADIMLTPSTTETFGQVILESMASGLPVISADAANARALIEPGVTGFLCEPRDATGYADVVVTLAGDRARRMAMGAAAREASAAYSWDAASEQVASVYRTLLQRG</sequence>
<keyword evidence="3" id="KW-1185">Reference proteome</keyword>